<comment type="catalytic activity">
    <reaction evidence="7">
        <text>L-threonyl-[protein] + ATP = O-phospho-L-threonyl-[protein] + ADP + H(+)</text>
        <dbReference type="Rhea" id="RHEA:46608"/>
        <dbReference type="Rhea" id="RHEA-COMP:11060"/>
        <dbReference type="Rhea" id="RHEA-COMP:11605"/>
        <dbReference type="ChEBI" id="CHEBI:15378"/>
        <dbReference type="ChEBI" id="CHEBI:30013"/>
        <dbReference type="ChEBI" id="CHEBI:30616"/>
        <dbReference type="ChEBI" id="CHEBI:61977"/>
        <dbReference type="ChEBI" id="CHEBI:456216"/>
        <dbReference type="EC" id="2.7.11.1"/>
    </reaction>
</comment>
<keyword evidence="6" id="KW-0067">ATP-binding</keyword>
<feature type="non-terminal residue" evidence="10">
    <location>
        <position position="1"/>
    </location>
</feature>
<protein>
    <recommendedName>
        <fullName evidence="1">non-specific serine/threonine protein kinase</fullName>
        <ecNumber evidence="1">2.7.11.1</ecNumber>
    </recommendedName>
</protein>
<gene>
    <name evidence="10" type="ORF">THASP1DRAFT_19177</name>
</gene>
<dbReference type="EMBL" id="KZ993001">
    <property type="protein sequence ID" value="RKP05911.1"/>
    <property type="molecule type" value="Genomic_DNA"/>
</dbReference>
<evidence type="ECO:0000313" key="11">
    <source>
        <dbReference type="Proteomes" id="UP000271241"/>
    </source>
</evidence>
<evidence type="ECO:0000256" key="1">
    <source>
        <dbReference type="ARBA" id="ARBA00012513"/>
    </source>
</evidence>
<dbReference type="GO" id="GO:0005634">
    <property type="term" value="C:nucleus"/>
    <property type="evidence" value="ECO:0007669"/>
    <property type="project" value="TreeGrafter"/>
</dbReference>
<evidence type="ECO:0000313" key="10">
    <source>
        <dbReference type="EMBL" id="RKP05911.1"/>
    </source>
</evidence>
<keyword evidence="5" id="KW-0418">Kinase</keyword>
<evidence type="ECO:0000256" key="3">
    <source>
        <dbReference type="ARBA" id="ARBA00022679"/>
    </source>
</evidence>
<dbReference type="Pfam" id="PF12330">
    <property type="entry name" value="Haspin_kinase"/>
    <property type="match status" value="1"/>
</dbReference>
<dbReference type="GO" id="GO:0035556">
    <property type="term" value="P:intracellular signal transduction"/>
    <property type="evidence" value="ECO:0007669"/>
    <property type="project" value="TreeGrafter"/>
</dbReference>
<accession>A0A4P9XKG7</accession>
<dbReference type="InterPro" id="IPR011009">
    <property type="entry name" value="Kinase-like_dom_sf"/>
</dbReference>
<dbReference type="Gene3D" id="1.10.510.10">
    <property type="entry name" value="Transferase(Phosphotransferase) domain 1"/>
    <property type="match status" value="1"/>
</dbReference>
<dbReference type="InterPro" id="IPR024604">
    <property type="entry name" value="GSG2_C"/>
</dbReference>
<keyword evidence="2" id="KW-0723">Serine/threonine-protein kinase</keyword>
<dbReference type="PANTHER" id="PTHR24419:SF18">
    <property type="entry name" value="SERINE_THREONINE-PROTEIN KINASE HASPIN"/>
    <property type="match status" value="1"/>
</dbReference>
<dbReference type="GO" id="GO:0072354">
    <property type="term" value="F:histone H3T3 kinase activity"/>
    <property type="evidence" value="ECO:0007669"/>
    <property type="project" value="TreeGrafter"/>
</dbReference>
<dbReference type="PANTHER" id="PTHR24419">
    <property type="entry name" value="INTERLEUKIN-1 RECEPTOR-ASSOCIATED KINASE"/>
    <property type="match status" value="1"/>
</dbReference>
<evidence type="ECO:0000256" key="2">
    <source>
        <dbReference type="ARBA" id="ARBA00022527"/>
    </source>
</evidence>
<dbReference type="SMART" id="SM01331">
    <property type="entry name" value="DUF3635"/>
    <property type="match status" value="1"/>
</dbReference>
<feature type="domain" description="Serine/threonine-protein kinase haspin C-terminal" evidence="9">
    <location>
        <begin position="147"/>
        <end position="202"/>
    </location>
</feature>
<dbReference type="GO" id="GO:0005524">
    <property type="term" value="F:ATP binding"/>
    <property type="evidence" value="ECO:0007669"/>
    <property type="project" value="UniProtKB-KW"/>
</dbReference>
<evidence type="ECO:0000256" key="4">
    <source>
        <dbReference type="ARBA" id="ARBA00022741"/>
    </source>
</evidence>
<dbReference type="AlphaFoldDB" id="A0A4P9XKG7"/>
<dbReference type="SUPFAM" id="SSF56112">
    <property type="entry name" value="Protein kinase-like (PK-like)"/>
    <property type="match status" value="1"/>
</dbReference>
<dbReference type="Proteomes" id="UP000271241">
    <property type="component" value="Unassembled WGS sequence"/>
</dbReference>
<name>A0A4P9XKG7_9FUNG</name>
<dbReference type="EC" id="2.7.11.1" evidence="1"/>
<keyword evidence="4" id="KW-0547">Nucleotide-binding</keyword>
<keyword evidence="11" id="KW-1185">Reference proteome</keyword>
<organism evidence="10 11">
    <name type="scientific">Thamnocephalis sphaerospora</name>
    <dbReference type="NCBI Taxonomy" id="78915"/>
    <lineage>
        <taxon>Eukaryota</taxon>
        <taxon>Fungi</taxon>
        <taxon>Fungi incertae sedis</taxon>
        <taxon>Zoopagomycota</taxon>
        <taxon>Zoopagomycotina</taxon>
        <taxon>Zoopagomycetes</taxon>
        <taxon>Zoopagales</taxon>
        <taxon>Sigmoideomycetaceae</taxon>
        <taxon>Thamnocephalis</taxon>
    </lineage>
</organism>
<evidence type="ECO:0000256" key="7">
    <source>
        <dbReference type="ARBA" id="ARBA00047899"/>
    </source>
</evidence>
<proteinExistence type="predicted"/>
<comment type="catalytic activity">
    <reaction evidence="8">
        <text>L-seryl-[protein] + ATP = O-phospho-L-seryl-[protein] + ADP + H(+)</text>
        <dbReference type="Rhea" id="RHEA:17989"/>
        <dbReference type="Rhea" id="RHEA-COMP:9863"/>
        <dbReference type="Rhea" id="RHEA-COMP:11604"/>
        <dbReference type="ChEBI" id="CHEBI:15378"/>
        <dbReference type="ChEBI" id="CHEBI:29999"/>
        <dbReference type="ChEBI" id="CHEBI:30616"/>
        <dbReference type="ChEBI" id="CHEBI:83421"/>
        <dbReference type="ChEBI" id="CHEBI:456216"/>
        <dbReference type="EC" id="2.7.11.1"/>
    </reaction>
</comment>
<dbReference type="OrthoDB" id="5327538at2759"/>
<reference evidence="11" key="1">
    <citation type="journal article" date="2018" name="Nat. Microbiol.">
        <title>Leveraging single-cell genomics to expand the fungal tree of life.</title>
        <authorList>
            <person name="Ahrendt S.R."/>
            <person name="Quandt C.A."/>
            <person name="Ciobanu D."/>
            <person name="Clum A."/>
            <person name="Salamov A."/>
            <person name="Andreopoulos B."/>
            <person name="Cheng J.F."/>
            <person name="Woyke T."/>
            <person name="Pelin A."/>
            <person name="Henrissat B."/>
            <person name="Reynolds N.K."/>
            <person name="Benny G.L."/>
            <person name="Smith M.E."/>
            <person name="James T.Y."/>
            <person name="Grigoriev I.V."/>
        </authorList>
    </citation>
    <scope>NUCLEOTIDE SEQUENCE [LARGE SCALE GENOMIC DNA]</scope>
    <source>
        <strain evidence="11">RSA 1356</strain>
    </source>
</reference>
<evidence type="ECO:0000256" key="8">
    <source>
        <dbReference type="ARBA" id="ARBA00048679"/>
    </source>
</evidence>
<evidence type="ECO:0000259" key="9">
    <source>
        <dbReference type="SMART" id="SM01331"/>
    </source>
</evidence>
<evidence type="ECO:0000256" key="6">
    <source>
        <dbReference type="ARBA" id="ARBA00022840"/>
    </source>
</evidence>
<dbReference type="GO" id="GO:0005737">
    <property type="term" value="C:cytoplasm"/>
    <property type="evidence" value="ECO:0007669"/>
    <property type="project" value="TreeGrafter"/>
</dbReference>
<dbReference type="STRING" id="78915.A0A4P9XKG7"/>
<dbReference type="Gene3D" id="3.30.200.20">
    <property type="entry name" value="Phosphorylase Kinase, domain 1"/>
    <property type="match status" value="1"/>
</dbReference>
<keyword evidence="3" id="KW-0808">Transferase</keyword>
<sequence>ICRGIYPTTLLRAWDLWATERKSENERPDYFDDEQLYAVLVLEHCGTDLEHVLLERWAQAISVMRQIVWSLAIAEKVCTDRRTAHRDLHWGNVMIAKVASDGDHTADVMPQQQACFPSHGLRCTIIDYTLSRLETGDELFYVDIDDEGIFTGHGDHQFEVYRRMRALTVDRWSEFCPDTNAEVSPCIFVVYRATILCVRLMPGIVASGYFIL</sequence>
<dbReference type="GO" id="GO:0000278">
    <property type="term" value="P:mitotic cell cycle"/>
    <property type="evidence" value="ECO:0007669"/>
    <property type="project" value="TreeGrafter"/>
</dbReference>
<evidence type="ECO:0000256" key="5">
    <source>
        <dbReference type="ARBA" id="ARBA00022777"/>
    </source>
</evidence>